<keyword evidence="3" id="KW-0804">Transcription</keyword>
<dbReference type="GO" id="GO:0003700">
    <property type="term" value="F:DNA-binding transcription factor activity"/>
    <property type="evidence" value="ECO:0007669"/>
    <property type="project" value="TreeGrafter"/>
</dbReference>
<dbReference type="SUPFAM" id="SSF46689">
    <property type="entry name" value="Homeodomain-like"/>
    <property type="match status" value="1"/>
</dbReference>
<feature type="domain" description="HTH tetR-type" evidence="6">
    <location>
        <begin position="20"/>
        <end position="80"/>
    </location>
</feature>
<keyword evidence="1" id="KW-0805">Transcription regulation</keyword>
<evidence type="ECO:0000313" key="8">
    <source>
        <dbReference type="Proteomes" id="UP000198982"/>
    </source>
</evidence>
<dbReference type="SUPFAM" id="SSF48498">
    <property type="entry name" value="Tetracyclin repressor-like, C-terminal domain"/>
    <property type="match status" value="1"/>
</dbReference>
<dbReference type="InterPro" id="IPR009057">
    <property type="entry name" value="Homeodomain-like_sf"/>
</dbReference>
<proteinExistence type="predicted"/>
<dbReference type="InterPro" id="IPR015292">
    <property type="entry name" value="Tscrpt_reg_YbiH_C"/>
</dbReference>
<feature type="DNA-binding region" description="H-T-H motif" evidence="4">
    <location>
        <begin position="43"/>
        <end position="62"/>
    </location>
</feature>
<dbReference type="Pfam" id="PF00440">
    <property type="entry name" value="TetR_N"/>
    <property type="match status" value="1"/>
</dbReference>
<accession>A0A1H4J3Q3</accession>
<evidence type="ECO:0000259" key="6">
    <source>
        <dbReference type="PROSITE" id="PS50977"/>
    </source>
</evidence>
<sequence length="224" mass="24539">MDLSASPQTPAARAPRQDGQATRQQILETAGQLFAEQGYANTTSKQICENSKANNASVNYHFENKDGLYRAVLREAHDRLLRIETMITLSQSQDRAEDKLRAIVTVLIEGLANQREGWALKVLTRELLSPSSVLPEVLEEQAFPKAQIVRNILGQIMQLPPDDPATLRSAVSVFAPCLFLLIAHEPLTRHVLPGLALDPPALIEHMMSYALAGLAAVSRASTPV</sequence>
<evidence type="ECO:0000313" key="7">
    <source>
        <dbReference type="EMBL" id="SEB40959.1"/>
    </source>
</evidence>
<dbReference type="Gene3D" id="1.10.357.10">
    <property type="entry name" value="Tetracycline Repressor, domain 2"/>
    <property type="match status" value="1"/>
</dbReference>
<dbReference type="RefSeq" id="WP_092308545.1">
    <property type="nucleotide sequence ID" value="NZ_FNTJ01000001.1"/>
</dbReference>
<protein>
    <submittedName>
        <fullName evidence="7">Transcriptional regulator, TetR family</fullName>
    </submittedName>
</protein>
<evidence type="ECO:0000256" key="4">
    <source>
        <dbReference type="PROSITE-ProRule" id="PRU00335"/>
    </source>
</evidence>
<gene>
    <name evidence="7" type="ORF">SAMN05216178_0040</name>
</gene>
<reference evidence="8" key="1">
    <citation type="submission" date="2016-10" db="EMBL/GenBank/DDBJ databases">
        <authorList>
            <person name="Varghese N."/>
            <person name="Submissions S."/>
        </authorList>
    </citation>
    <scope>NUCLEOTIDE SEQUENCE [LARGE SCALE GENOMIC DNA]</scope>
    <source>
        <strain evidence="8">DSM 9751</strain>
    </source>
</reference>
<dbReference type="Pfam" id="PF09209">
    <property type="entry name" value="CecR_C"/>
    <property type="match status" value="1"/>
</dbReference>
<dbReference type="EMBL" id="FNTJ01000001">
    <property type="protein sequence ID" value="SEB40959.1"/>
    <property type="molecule type" value="Genomic_DNA"/>
</dbReference>
<dbReference type="PANTHER" id="PTHR30055:SF234">
    <property type="entry name" value="HTH-TYPE TRANSCRIPTIONAL REGULATOR BETI"/>
    <property type="match status" value="1"/>
</dbReference>
<evidence type="ECO:0000256" key="2">
    <source>
        <dbReference type="ARBA" id="ARBA00023125"/>
    </source>
</evidence>
<dbReference type="InterPro" id="IPR001647">
    <property type="entry name" value="HTH_TetR"/>
</dbReference>
<dbReference type="InterPro" id="IPR050109">
    <property type="entry name" value="HTH-type_TetR-like_transc_reg"/>
</dbReference>
<evidence type="ECO:0000256" key="1">
    <source>
        <dbReference type="ARBA" id="ARBA00023015"/>
    </source>
</evidence>
<name>A0A1H4J3Q3_9PSED</name>
<dbReference type="Proteomes" id="UP000198982">
    <property type="component" value="Unassembled WGS sequence"/>
</dbReference>
<dbReference type="Gene3D" id="1.10.10.60">
    <property type="entry name" value="Homeodomain-like"/>
    <property type="match status" value="1"/>
</dbReference>
<feature type="region of interest" description="Disordered" evidence="5">
    <location>
        <begin position="1"/>
        <end position="22"/>
    </location>
</feature>
<dbReference type="PROSITE" id="PS50977">
    <property type="entry name" value="HTH_TETR_2"/>
    <property type="match status" value="1"/>
</dbReference>
<dbReference type="PANTHER" id="PTHR30055">
    <property type="entry name" value="HTH-TYPE TRANSCRIPTIONAL REGULATOR RUTR"/>
    <property type="match status" value="1"/>
</dbReference>
<dbReference type="GO" id="GO:0000976">
    <property type="term" value="F:transcription cis-regulatory region binding"/>
    <property type="evidence" value="ECO:0007669"/>
    <property type="project" value="TreeGrafter"/>
</dbReference>
<evidence type="ECO:0000256" key="5">
    <source>
        <dbReference type="SAM" id="MobiDB-lite"/>
    </source>
</evidence>
<dbReference type="InterPro" id="IPR036271">
    <property type="entry name" value="Tet_transcr_reg_TetR-rel_C_sf"/>
</dbReference>
<evidence type="ECO:0000256" key="3">
    <source>
        <dbReference type="ARBA" id="ARBA00023163"/>
    </source>
</evidence>
<keyword evidence="8" id="KW-1185">Reference proteome</keyword>
<dbReference type="AlphaFoldDB" id="A0A1H4J3Q3"/>
<dbReference type="PRINTS" id="PR00455">
    <property type="entry name" value="HTHTETR"/>
</dbReference>
<keyword evidence="2 4" id="KW-0238">DNA-binding</keyword>
<organism evidence="7 8">
    <name type="scientific">Pseudomonas saponiphila</name>
    <dbReference type="NCBI Taxonomy" id="556534"/>
    <lineage>
        <taxon>Bacteria</taxon>
        <taxon>Pseudomonadati</taxon>
        <taxon>Pseudomonadota</taxon>
        <taxon>Gammaproteobacteria</taxon>
        <taxon>Pseudomonadales</taxon>
        <taxon>Pseudomonadaceae</taxon>
        <taxon>Pseudomonas</taxon>
    </lineage>
</organism>